<proteinExistence type="predicted"/>
<comment type="caution">
    <text evidence="1">The sequence shown here is derived from an EMBL/GenBank/DDBJ whole genome shotgun (WGS) entry which is preliminary data.</text>
</comment>
<gene>
    <name evidence="1" type="ORF">GLX25_07275</name>
</gene>
<reference evidence="1 2" key="1">
    <citation type="submission" date="2019-11" db="EMBL/GenBank/DDBJ databases">
        <title>Agromyces kandeliae sp. nov., isolated from mangrove soil.</title>
        <authorList>
            <person name="Wang R."/>
        </authorList>
    </citation>
    <scope>NUCLEOTIDE SEQUENCE [LARGE SCALE GENOMIC DNA]</scope>
    <source>
        <strain evidence="1 2">JCM 11431</strain>
    </source>
</reference>
<dbReference type="AlphaFoldDB" id="A0A7C9LXK3"/>
<dbReference type="RefSeq" id="WP_155841687.1">
    <property type="nucleotide sequence ID" value="NZ_BAAAIA010000008.1"/>
</dbReference>
<sequence>MQQDTAVLARGVGPKEPELTEQLVAYAASTVAHLAGPPTWWQFDEFTRVAIKRWNDSSRFERRKNQQIIEKWAADWVWVSQNPYGRHLEATHRRLSRDRNGNLVGPVVWALHQDIQDRLNFVITSGAFKLNRQAAWALLEAASVTLQVVHNGVFPKRPPAATNLLEATEAVAQFWLEIERQGAAPDALDAPRWWYLNWSGHRVIDDGFIAAHPSLVLMCNGDDKFRTAWPAAVERMENERRRQIAEARRRREAEQAQSGYGHASLRPGAAIRPTYAGSRGSGVVIASEYDLFPPLPGAEPWWIIPNKH</sequence>
<dbReference type="EMBL" id="WODA01000012">
    <property type="protein sequence ID" value="MUN06917.1"/>
    <property type="molecule type" value="Genomic_DNA"/>
</dbReference>
<protein>
    <submittedName>
        <fullName evidence="1">Uncharacterized protein</fullName>
    </submittedName>
</protein>
<organism evidence="1 2">
    <name type="scientific">Agromyces luteolus</name>
    <dbReference type="NCBI Taxonomy" id="88373"/>
    <lineage>
        <taxon>Bacteria</taxon>
        <taxon>Bacillati</taxon>
        <taxon>Actinomycetota</taxon>
        <taxon>Actinomycetes</taxon>
        <taxon>Micrococcales</taxon>
        <taxon>Microbacteriaceae</taxon>
        <taxon>Agromyces</taxon>
    </lineage>
</organism>
<dbReference type="Proteomes" id="UP000480122">
    <property type="component" value="Unassembled WGS sequence"/>
</dbReference>
<evidence type="ECO:0000313" key="1">
    <source>
        <dbReference type="EMBL" id="MUN06917.1"/>
    </source>
</evidence>
<accession>A0A7C9LXK3</accession>
<name>A0A7C9LXK3_9MICO</name>
<keyword evidence="2" id="KW-1185">Reference proteome</keyword>
<evidence type="ECO:0000313" key="2">
    <source>
        <dbReference type="Proteomes" id="UP000480122"/>
    </source>
</evidence>